<evidence type="ECO:0000313" key="4">
    <source>
        <dbReference type="EMBL" id="CDW81676.1"/>
    </source>
</evidence>
<keyword evidence="5" id="KW-1185">Reference proteome</keyword>
<dbReference type="SMART" id="SM00225">
    <property type="entry name" value="BTB"/>
    <property type="match status" value="1"/>
</dbReference>
<dbReference type="AlphaFoldDB" id="A0A078AIB1"/>
<organism evidence="4 5">
    <name type="scientific">Stylonychia lemnae</name>
    <name type="common">Ciliate</name>
    <dbReference type="NCBI Taxonomy" id="5949"/>
    <lineage>
        <taxon>Eukaryota</taxon>
        <taxon>Sar</taxon>
        <taxon>Alveolata</taxon>
        <taxon>Ciliophora</taxon>
        <taxon>Intramacronucleata</taxon>
        <taxon>Spirotrichea</taxon>
        <taxon>Stichotrichia</taxon>
        <taxon>Sporadotrichida</taxon>
        <taxon>Oxytrichidae</taxon>
        <taxon>Stylonychinae</taxon>
        <taxon>Stylonychia</taxon>
    </lineage>
</organism>
<protein>
    <submittedName>
        <fullName evidence="4">Regulator of chromosome condensation-like protein</fullName>
    </submittedName>
</protein>
<dbReference type="PANTHER" id="PTHR22872">
    <property type="entry name" value="BTK-BINDING PROTEIN-RELATED"/>
    <property type="match status" value="1"/>
</dbReference>
<dbReference type="OrthoDB" id="8068875at2759"/>
<dbReference type="CDD" id="cd14733">
    <property type="entry name" value="BACK"/>
    <property type="match status" value="1"/>
</dbReference>
<dbReference type="Pfam" id="PF25390">
    <property type="entry name" value="WD40_RLD"/>
    <property type="match status" value="1"/>
</dbReference>
<feature type="repeat" description="RCC1" evidence="2">
    <location>
        <begin position="229"/>
        <end position="280"/>
    </location>
</feature>
<dbReference type="Gene3D" id="3.30.710.10">
    <property type="entry name" value="Potassium Channel Kv1.1, Chain A"/>
    <property type="match status" value="1"/>
</dbReference>
<dbReference type="PRINTS" id="PR00633">
    <property type="entry name" value="RCCNDNSATION"/>
</dbReference>
<dbReference type="InterPro" id="IPR058923">
    <property type="entry name" value="RCC1-like_dom"/>
</dbReference>
<dbReference type="SUPFAM" id="SSF54695">
    <property type="entry name" value="POZ domain"/>
    <property type="match status" value="1"/>
</dbReference>
<feature type="repeat" description="RCC1" evidence="2">
    <location>
        <begin position="169"/>
        <end position="220"/>
    </location>
</feature>
<evidence type="ECO:0000256" key="1">
    <source>
        <dbReference type="ARBA" id="ARBA00022737"/>
    </source>
</evidence>
<dbReference type="PROSITE" id="PS50097">
    <property type="entry name" value="BTB"/>
    <property type="match status" value="1"/>
</dbReference>
<keyword evidence="1" id="KW-0677">Repeat</keyword>
<dbReference type="InterPro" id="IPR051625">
    <property type="entry name" value="Signaling_Regulatory_Domain"/>
</dbReference>
<accession>A0A078AIB1</accession>
<feature type="repeat" description="RCC1" evidence="2">
    <location>
        <begin position="333"/>
        <end position="430"/>
    </location>
</feature>
<sequence length="701" mass="77958">MDSFNNQHQLINNFQDPSSRISSQSVVSLESSNQSGIDYSRDSSLLSISRVEGNKGSSGSGAPLVFVFGQNSYGELGLGDVQERSIPSQVRFFDELNVMQIAAGNEHIAVLTRSGDVLTVGFNGSGQLGHGNNKSISTPKKVDSLKNIRITQISSANGCENLALISQDGKLYTCGYNNYGQLGHGTQSNLSTPTLVQALKDTQVTNVSCSYYHSVIVTQDLRQLNKQTTSVYSVGRNDNGQLGQEHTCHEITPKIIRGLSNRQVIQTACGLHHSVFVTMHGEVFSCGFNDNGQLGHSDTRSRNTPVFIESLKNKFIVQAACGYYHTIVRRDTGEIYAFGRNDKGQLGIETNGQALVSPKQIQEFLSVSNIFNSGNQNIGQNAMEEAMIMQGLAESNNLNNQQPAVQYVGKKVNIAKIACGCYHSIALCESGQLFTFGRGNHGQLGHGNTEDQKLPKQVATLHDKKVIDIAGGFYHTIVLVKQKKKKGISQLSTDMKKIINEPSRADVTFIVEGRPLHAHRCILFVRCKNIEEKIRQSSRRSDDRDKIRWGINHPNHVIMEITEVKYKAFLALIEYLYTDNIKSFKSNQNDDIFEIEHLLDLLKLSHEFRVDKLRKLCQDAIEPSISLDNCTIILKKVSEIGVQAEDLKKMAINFILLHYQSVMKMDSFYDLPNHLIKEVNLEAASYGVRVLLNNRNDNNNN</sequence>
<dbReference type="PROSITE" id="PS50012">
    <property type="entry name" value="RCC1_3"/>
    <property type="match status" value="7"/>
</dbReference>
<evidence type="ECO:0000259" key="3">
    <source>
        <dbReference type="PROSITE" id="PS50097"/>
    </source>
</evidence>
<dbReference type="EMBL" id="CCKQ01010170">
    <property type="protein sequence ID" value="CDW81676.1"/>
    <property type="molecule type" value="Genomic_DNA"/>
</dbReference>
<evidence type="ECO:0000256" key="2">
    <source>
        <dbReference type="PROSITE-ProRule" id="PRU00235"/>
    </source>
</evidence>
<dbReference type="Proteomes" id="UP000039865">
    <property type="component" value="Unassembled WGS sequence"/>
</dbReference>
<dbReference type="InterPro" id="IPR000408">
    <property type="entry name" value="Reg_chr_condens"/>
</dbReference>
<feature type="repeat" description="RCC1" evidence="2">
    <location>
        <begin position="281"/>
        <end position="332"/>
    </location>
</feature>
<dbReference type="InParanoid" id="A0A078AIB1"/>
<dbReference type="Gene3D" id="2.130.10.30">
    <property type="entry name" value="Regulator of chromosome condensation 1/beta-lactamase-inhibitor protein II"/>
    <property type="match status" value="3"/>
</dbReference>
<evidence type="ECO:0000313" key="5">
    <source>
        <dbReference type="Proteomes" id="UP000039865"/>
    </source>
</evidence>
<gene>
    <name evidence="4" type="primary">Contig19597.g20781</name>
    <name evidence="4" type="ORF">STYLEM_10699</name>
</gene>
<dbReference type="InterPro" id="IPR009091">
    <property type="entry name" value="RCC1/BLIP-II"/>
</dbReference>
<feature type="repeat" description="RCC1" evidence="2">
    <location>
        <begin position="431"/>
        <end position="482"/>
    </location>
</feature>
<dbReference type="InterPro" id="IPR000210">
    <property type="entry name" value="BTB/POZ_dom"/>
</dbReference>
<name>A0A078AIB1_STYLE</name>
<dbReference type="PROSITE" id="PS00626">
    <property type="entry name" value="RCC1_2"/>
    <property type="match status" value="3"/>
</dbReference>
<proteinExistence type="predicted"/>
<feature type="repeat" description="RCC1" evidence="2">
    <location>
        <begin position="63"/>
        <end position="114"/>
    </location>
</feature>
<dbReference type="OMA" id="VYMWGQV"/>
<dbReference type="InterPro" id="IPR011333">
    <property type="entry name" value="SKP1/BTB/POZ_sf"/>
</dbReference>
<reference evidence="4 5" key="1">
    <citation type="submission" date="2014-06" db="EMBL/GenBank/DDBJ databases">
        <authorList>
            <person name="Swart Estienne"/>
        </authorList>
    </citation>
    <scope>NUCLEOTIDE SEQUENCE [LARGE SCALE GENOMIC DNA]</scope>
    <source>
        <strain evidence="4 5">130c</strain>
    </source>
</reference>
<feature type="repeat" description="RCC1" evidence="2">
    <location>
        <begin position="115"/>
        <end position="168"/>
    </location>
</feature>
<dbReference type="SUPFAM" id="SSF50985">
    <property type="entry name" value="RCC1/BLIP-II"/>
    <property type="match status" value="2"/>
</dbReference>
<dbReference type="Pfam" id="PF00651">
    <property type="entry name" value="BTB"/>
    <property type="match status" value="1"/>
</dbReference>
<feature type="domain" description="BTB" evidence="3">
    <location>
        <begin position="505"/>
        <end position="585"/>
    </location>
</feature>